<reference evidence="2" key="1">
    <citation type="submission" date="2022-07" db="EMBL/GenBank/DDBJ databases">
        <authorList>
            <person name="Criscuolo A."/>
        </authorList>
    </citation>
    <scope>NUCLEOTIDE SEQUENCE</scope>
    <source>
        <strain evidence="2">CIP103197</strain>
    </source>
</reference>
<feature type="transmembrane region" description="Helical" evidence="1">
    <location>
        <begin position="20"/>
        <end position="43"/>
    </location>
</feature>
<keyword evidence="1" id="KW-0812">Transmembrane</keyword>
<name>A0A9W4R2S4_PSEHA</name>
<protein>
    <submittedName>
        <fullName evidence="2">Intermembrane phospholipid transport system binding protein MlaC</fullName>
    </submittedName>
</protein>
<proteinExistence type="predicted"/>
<keyword evidence="3" id="KW-1185">Reference proteome</keyword>
<evidence type="ECO:0000313" key="3">
    <source>
        <dbReference type="Proteomes" id="UP001152447"/>
    </source>
</evidence>
<dbReference type="PIRSF" id="PIRSF004649">
    <property type="entry name" value="MlaC"/>
    <property type="match status" value="1"/>
</dbReference>
<comment type="caution">
    <text evidence="2">The sequence shown here is derived from an EMBL/GenBank/DDBJ whole genome shotgun (WGS) entry which is preliminary data.</text>
</comment>
<dbReference type="Proteomes" id="UP001152447">
    <property type="component" value="Unassembled WGS sequence"/>
</dbReference>
<evidence type="ECO:0000256" key="1">
    <source>
        <dbReference type="SAM" id="Phobius"/>
    </source>
</evidence>
<organism evidence="2 3">
    <name type="scientific">Pseudoalteromonas haloplanktis</name>
    <name type="common">Alteromonas haloplanktis</name>
    <dbReference type="NCBI Taxonomy" id="228"/>
    <lineage>
        <taxon>Bacteria</taxon>
        <taxon>Pseudomonadati</taxon>
        <taxon>Pseudomonadota</taxon>
        <taxon>Gammaproteobacteria</taxon>
        <taxon>Alteromonadales</taxon>
        <taxon>Pseudoalteromonadaceae</taxon>
        <taxon>Pseudoalteromonas</taxon>
    </lineage>
</organism>
<accession>A0A9W4R2S4</accession>
<dbReference type="InterPro" id="IPR042245">
    <property type="entry name" value="Tgt2/MlaC_sf"/>
</dbReference>
<gene>
    <name evidence="2" type="primary">mlaC_2</name>
    <name evidence="2" type="ORF">PSEHALCIP103_02982</name>
</gene>
<sequence length="220" mass="24554">MPFLLPVICVNYAKLNYLNYPFIMKLIKLLVVVAVFFSSALYAQTQPSPKQLLQTVAESLFNDIGQVNAQGNASKEAMSLIVEQRLMPHIDIKFVSFKLLGKHIKGINREQGVAFIGAVEHYLTGTYASALMKYTGQDVIFEQDAAASDSKFATVKTQIIETNKPTIDLHFKLRLGNDQQWKVYDIVAEGISLLSAKQKEIIQRISDVGLDQVTAELQQS</sequence>
<dbReference type="Gene3D" id="3.10.450.710">
    <property type="entry name" value="Tgt2/MlaC"/>
    <property type="match status" value="1"/>
</dbReference>
<dbReference type="InterPro" id="IPR008869">
    <property type="entry name" value="MlaC/ttg2D"/>
</dbReference>
<keyword evidence="1" id="KW-0472">Membrane</keyword>
<dbReference type="PANTHER" id="PTHR36573">
    <property type="entry name" value="INTERMEMBRANE PHOSPHOLIPID TRANSPORT SYSTEM BINDING PROTEIN MLAC"/>
    <property type="match status" value="1"/>
</dbReference>
<dbReference type="EMBL" id="CAMAPB010000051">
    <property type="protein sequence ID" value="CAH9063779.1"/>
    <property type="molecule type" value="Genomic_DNA"/>
</dbReference>
<dbReference type="AlphaFoldDB" id="A0A9W4R2S4"/>
<dbReference type="PANTHER" id="PTHR36573:SF1">
    <property type="entry name" value="INTERMEMBRANE PHOSPHOLIPID TRANSPORT SYSTEM BINDING PROTEIN MLAC"/>
    <property type="match status" value="1"/>
</dbReference>
<dbReference type="Pfam" id="PF05494">
    <property type="entry name" value="MlaC"/>
    <property type="match status" value="1"/>
</dbReference>
<keyword evidence="1" id="KW-1133">Transmembrane helix</keyword>
<evidence type="ECO:0000313" key="2">
    <source>
        <dbReference type="EMBL" id="CAH9063779.1"/>
    </source>
</evidence>